<sequence length="146" mass="16216">MLLSPVDGIPIENLTLSQSDSAAYMRGFQHGQKLFADRFVCGIGHRRFGLDDGFVIRAKVKAEMRKLTSYEVTTVILKSNEEERIAEALEQQAKTINSLVHAVKQPESNRGGDTSSHGIAGGQQLLLQPWQVRASRGRMLPYYTGQ</sequence>
<accession>A0AAV4FNU9</accession>
<reference evidence="1 2" key="1">
    <citation type="journal article" date="2021" name="Elife">
        <title>Chloroplast acquisition without the gene transfer in kleptoplastic sea slugs, Plakobranchus ocellatus.</title>
        <authorList>
            <person name="Maeda T."/>
            <person name="Takahashi S."/>
            <person name="Yoshida T."/>
            <person name="Shimamura S."/>
            <person name="Takaki Y."/>
            <person name="Nagai Y."/>
            <person name="Toyoda A."/>
            <person name="Suzuki Y."/>
            <person name="Arimoto A."/>
            <person name="Ishii H."/>
            <person name="Satoh N."/>
            <person name="Nishiyama T."/>
            <person name="Hasebe M."/>
            <person name="Maruyama T."/>
            <person name="Minagawa J."/>
            <person name="Obokata J."/>
            <person name="Shigenobu S."/>
        </authorList>
    </citation>
    <scope>NUCLEOTIDE SEQUENCE [LARGE SCALE GENOMIC DNA]</scope>
</reference>
<organism evidence="1 2">
    <name type="scientific">Elysia marginata</name>
    <dbReference type="NCBI Taxonomy" id="1093978"/>
    <lineage>
        <taxon>Eukaryota</taxon>
        <taxon>Metazoa</taxon>
        <taxon>Spiralia</taxon>
        <taxon>Lophotrochozoa</taxon>
        <taxon>Mollusca</taxon>
        <taxon>Gastropoda</taxon>
        <taxon>Heterobranchia</taxon>
        <taxon>Euthyneura</taxon>
        <taxon>Panpulmonata</taxon>
        <taxon>Sacoglossa</taxon>
        <taxon>Placobranchoidea</taxon>
        <taxon>Plakobranchidae</taxon>
        <taxon>Elysia</taxon>
    </lineage>
</organism>
<dbReference type="EMBL" id="BMAT01007934">
    <property type="protein sequence ID" value="GFR74619.1"/>
    <property type="molecule type" value="Genomic_DNA"/>
</dbReference>
<keyword evidence="2" id="KW-1185">Reference proteome</keyword>
<evidence type="ECO:0000313" key="2">
    <source>
        <dbReference type="Proteomes" id="UP000762676"/>
    </source>
</evidence>
<dbReference type="AlphaFoldDB" id="A0AAV4FNU9"/>
<gene>
    <name evidence="1" type="ORF">ElyMa_003897500</name>
</gene>
<comment type="caution">
    <text evidence="1">The sequence shown here is derived from an EMBL/GenBank/DDBJ whole genome shotgun (WGS) entry which is preliminary data.</text>
</comment>
<dbReference type="Proteomes" id="UP000762676">
    <property type="component" value="Unassembled WGS sequence"/>
</dbReference>
<proteinExistence type="predicted"/>
<evidence type="ECO:0000313" key="1">
    <source>
        <dbReference type="EMBL" id="GFR74619.1"/>
    </source>
</evidence>
<name>A0AAV4FNU9_9GAST</name>
<protein>
    <submittedName>
        <fullName evidence="1">Uncharacterized protein</fullName>
    </submittedName>
</protein>